<dbReference type="STRING" id="47678.ERS852494_04324"/>
<protein>
    <recommendedName>
        <fullName evidence="8">MarR family transcriptional regulator</fullName>
    </recommendedName>
</protein>
<dbReference type="EMBL" id="VVYJ01000006">
    <property type="protein sequence ID" value="KAA5476796.1"/>
    <property type="molecule type" value="Genomic_DNA"/>
</dbReference>
<dbReference type="EMBL" id="CZBL01000019">
    <property type="protein sequence ID" value="CUQ49707.1"/>
    <property type="molecule type" value="Genomic_DNA"/>
</dbReference>
<name>A0A174UP13_9BACE</name>
<sequence length="284" mass="32178">MKNISIEKTEVRSSLEVWDFMQDRQSDRHSKLQAYCSLLNKAAVRYVPNSVPKGSIPKLKEYQFVTTISELAEEWHWHRATVRSFLDKLTTLGQLDKEPLVKSFVISMHCMTNGKPSNLEVVHHLDFMIDYTISLWSSGKANNHDVAKMCVHITACGIEHFKSTVPDCNADMLRNAEDEIIRTFICSLTASLFHASKQKVEYTVLCDLLYSFFVEQLSQKWEALLLLLEELPLVVLKGVPTTLKLVSEESSKSFQQICSTYRQLSDGGLSRSNGSDAAEQHSGI</sequence>
<evidence type="ECO:0000313" key="4">
    <source>
        <dbReference type="EMBL" id="KAA5476796.1"/>
    </source>
</evidence>
<dbReference type="AlphaFoldDB" id="A0A174UP13"/>
<dbReference type="RefSeq" id="WP_055173785.1">
    <property type="nucleotide sequence ID" value="NZ_CP081920.1"/>
</dbReference>
<evidence type="ECO:0000313" key="2">
    <source>
        <dbReference type="EMBL" id="CUQ21415.1"/>
    </source>
</evidence>
<dbReference type="Proteomes" id="UP000095725">
    <property type="component" value="Unassembled WGS sequence"/>
</dbReference>
<reference evidence="5 6" key="1">
    <citation type="submission" date="2015-09" db="EMBL/GenBank/DDBJ databases">
        <authorList>
            <consortium name="Pathogen Informatics"/>
        </authorList>
    </citation>
    <scope>NUCLEOTIDE SEQUENCE [LARGE SCALE GENOMIC DNA]</scope>
    <source>
        <strain evidence="2 5">2789STDY5834880</strain>
        <strain evidence="3 6">2789STDY5834946</strain>
    </source>
</reference>
<proteinExistence type="predicted"/>
<reference evidence="4 7" key="2">
    <citation type="journal article" date="2019" name="Nat. Med.">
        <title>A library of human gut bacterial isolates paired with longitudinal multiomics data enables mechanistic microbiome research.</title>
        <authorList>
            <person name="Poyet M."/>
            <person name="Groussin M."/>
            <person name="Gibbons S.M."/>
            <person name="Avila-Pacheco J."/>
            <person name="Jiang X."/>
            <person name="Kearney S.M."/>
            <person name="Perrotta A.R."/>
            <person name="Berdy B."/>
            <person name="Zhao S."/>
            <person name="Lieberman T.D."/>
            <person name="Swanson P.K."/>
            <person name="Smith M."/>
            <person name="Roesemann S."/>
            <person name="Alexander J.E."/>
            <person name="Rich S.A."/>
            <person name="Livny J."/>
            <person name="Vlamakis H."/>
            <person name="Clish C."/>
            <person name="Bullock K."/>
            <person name="Deik A."/>
            <person name="Scott J."/>
            <person name="Pierce K.A."/>
            <person name="Xavier R.J."/>
            <person name="Alm E.J."/>
        </authorList>
    </citation>
    <scope>NUCLEOTIDE SEQUENCE [LARGE SCALE GENOMIC DNA]</scope>
    <source>
        <strain evidence="4 7">BIOML-A25</strain>
    </source>
</reference>
<gene>
    <name evidence="2" type="ORF">ERS852494_04324</name>
    <name evidence="3" type="ORF">ERS852558_03854</name>
    <name evidence="4" type="ORF">F2Y39_12730</name>
</gene>
<dbReference type="Proteomes" id="UP000427825">
    <property type="component" value="Unassembled WGS sequence"/>
</dbReference>
<dbReference type="EMBL" id="CZAI01000017">
    <property type="protein sequence ID" value="CUQ21415.1"/>
    <property type="molecule type" value="Genomic_DNA"/>
</dbReference>
<accession>A0A174UP13</accession>
<evidence type="ECO:0008006" key="8">
    <source>
        <dbReference type="Google" id="ProtNLM"/>
    </source>
</evidence>
<feature type="region of interest" description="Disordered" evidence="1">
    <location>
        <begin position="265"/>
        <end position="284"/>
    </location>
</feature>
<evidence type="ECO:0000313" key="3">
    <source>
        <dbReference type="EMBL" id="CUQ49707.1"/>
    </source>
</evidence>
<evidence type="ECO:0000256" key="1">
    <source>
        <dbReference type="SAM" id="MobiDB-lite"/>
    </source>
</evidence>
<evidence type="ECO:0000313" key="7">
    <source>
        <dbReference type="Proteomes" id="UP000427825"/>
    </source>
</evidence>
<dbReference type="Proteomes" id="UP000095657">
    <property type="component" value="Unassembled WGS sequence"/>
</dbReference>
<organism evidence="2 5">
    <name type="scientific">Bacteroides caccae</name>
    <dbReference type="NCBI Taxonomy" id="47678"/>
    <lineage>
        <taxon>Bacteria</taxon>
        <taxon>Pseudomonadati</taxon>
        <taxon>Bacteroidota</taxon>
        <taxon>Bacteroidia</taxon>
        <taxon>Bacteroidales</taxon>
        <taxon>Bacteroidaceae</taxon>
        <taxon>Bacteroides</taxon>
    </lineage>
</organism>
<evidence type="ECO:0000313" key="6">
    <source>
        <dbReference type="Proteomes" id="UP000095725"/>
    </source>
</evidence>
<evidence type="ECO:0000313" key="5">
    <source>
        <dbReference type="Proteomes" id="UP000095657"/>
    </source>
</evidence>